<evidence type="ECO:0000256" key="3">
    <source>
        <dbReference type="SAM" id="MobiDB-lite"/>
    </source>
</evidence>
<reference evidence="4" key="1">
    <citation type="journal article" date="2019" name="Plant J.">
        <title>Chlorella vulgaris genome assembly and annotation reveals the molecular basis for metabolic acclimation to high light conditions.</title>
        <authorList>
            <person name="Cecchin M."/>
            <person name="Marcolungo L."/>
            <person name="Rossato M."/>
            <person name="Girolomoni L."/>
            <person name="Cosentino E."/>
            <person name="Cuine S."/>
            <person name="Li-Beisson Y."/>
            <person name="Delledonne M."/>
            <person name="Ballottari M."/>
        </authorList>
    </citation>
    <scope>NUCLEOTIDE SEQUENCE</scope>
    <source>
        <strain evidence="4">211/11P</strain>
    </source>
</reference>
<evidence type="ECO:0000313" key="4">
    <source>
        <dbReference type="EMBL" id="KAI3433314.1"/>
    </source>
</evidence>
<dbReference type="PANTHER" id="PTHR19879">
    <property type="entry name" value="TRANSCRIPTION INITIATION FACTOR TFIID"/>
    <property type="match status" value="1"/>
</dbReference>
<dbReference type="Proteomes" id="UP001055712">
    <property type="component" value="Unassembled WGS sequence"/>
</dbReference>
<feature type="repeat" description="WD" evidence="1">
    <location>
        <begin position="281"/>
        <end position="302"/>
    </location>
</feature>
<dbReference type="Gene3D" id="1.25.40.10">
    <property type="entry name" value="Tetratricopeptide repeat domain"/>
    <property type="match status" value="1"/>
</dbReference>
<evidence type="ECO:0000256" key="2">
    <source>
        <dbReference type="PROSITE-ProRule" id="PRU00339"/>
    </source>
</evidence>
<dbReference type="OrthoDB" id="515143at2759"/>
<dbReference type="PROSITE" id="PS50005">
    <property type="entry name" value="TPR"/>
    <property type="match status" value="1"/>
</dbReference>
<feature type="region of interest" description="Disordered" evidence="3">
    <location>
        <begin position="1"/>
        <end position="30"/>
    </location>
</feature>
<dbReference type="Gene3D" id="2.130.10.10">
    <property type="entry name" value="YVTN repeat-like/Quinoprotein amine dehydrogenase"/>
    <property type="match status" value="3"/>
</dbReference>
<dbReference type="InterPro" id="IPR011990">
    <property type="entry name" value="TPR-like_helical_dom_sf"/>
</dbReference>
<keyword evidence="2" id="KW-0802">TPR repeat</keyword>
<feature type="repeat" description="WD" evidence="1">
    <location>
        <begin position="315"/>
        <end position="356"/>
    </location>
</feature>
<dbReference type="SMART" id="SM00320">
    <property type="entry name" value="WD40"/>
    <property type="match status" value="8"/>
</dbReference>
<dbReference type="SUPFAM" id="SSF50978">
    <property type="entry name" value="WD40 repeat-like"/>
    <property type="match status" value="1"/>
</dbReference>
<dbReference type="EMBL" id="SIDB01000004">
    <property type="protein sequence ID" value="KAI3433314.1"/>
    <property type="molecule type" value="Genomic_DNA"/>
</dbReference>
<dbReference type="Pfam" id="PF13181">
    <property type="entry name" value="TPR_8"/>
    <property type="match status" value="1"/>
</dbReference>
<dbReference type="InterPro" id="IPR015943">
    <property type="entry name" value="WD40/YVTN_repeat-like_dom_sf"/>
</dbReference>
<dbReference type="PROSITE" id="PS50082">
    <property type="entry name" value="WD_REPEATS_2"/>
    <property type="match status" value="5"/>
</dbReference>
<feature type="repeat" description="WD" evidence="1">
    <location>
        <begin position="548"/>
        <end position="580"/>
    </location>
</feature>
<keyword evidence="1" id="KW-0853">WD repeat</keyword>
<accession>A0A9D4TSG0</accession>
<proteinExistence type="predicted"/>
<reference evidence="4" key="2">
    <citation type="submission" date="2020-11" db="EMBL/GenBank/DDBJ databases">
        <authorList>
            <person name="Cecchin M."/>
            <person name="Marcolungo L."/>
            <person name="Rossato M."/>
            <person name="Girolomoni L."/>
            <person name="Cosentino E."/>
            <person name="Cuine S."/>
            <person name="Li-Beisson Y."/>
            <person name="Delledonne M."/>
            <person name="Ballottari M."/>
        </authorList>
    </citation>
    <scope>NUCLEOTIDE SEQUENCE</scope>
    <source>
        <strain evidence="4">211/11P</strain>
        <tissue evidence="4">Whole cell</tissue>
    </source>
</reference>
<organism evidence="4 5">
    <name type="scientific">Chlorella vulgaris</name>
    <name type="common">Green alga</name>
    <dbReference type="NCBI Taxonomy" id="3077"/>
    <lineage>
        <taxon>Eukaryota</taxon>
        <taxon>Viridiplantae</taxon>
        <taxon>Chlorophyta</taxon>
        <taxon>core chlorophytes</taxon>
        <taxon>Trebouxiophyceae</taxon>
        <taxon>Chlorellales</taxon>
        <taxon>Chlorellaceae</taxon>
        <taxon>Chlorella clade</taxon>
        <taxon>Chlorella</taxon>
    </lineage>
</organism>
<gene>
    <name evidence="4" type="ORF">D9Q98_003132</name>
</gene>
<name>A0A9D4TSG0_CHLVU</name>
<comment type="caution">
    <text evidence="4">The sequence shown here is derived from an EMBL/GenBank/DDBJ whole genome shotgun (WGS) entry which is preliminary data.</text>
</comment>
<dbReference type="Pfam" id="PF00400">
    <property type="entry name" value="WD40"/>
    <property type="match status" value="5"/>
</dbReference>
<keyword evidence="5" id="KW-1185">Reference proteome</keyword>
<dbReference type="PANTHER" id="PTHR19879:SF9">
    <property type="entry name" value="TRANSCRIPTION INITIATION FACTOR TFIID SUBUNIT 5"/>
    <property type="match status" value="1"/>
</dbReference>
<dbReference type="PROSITE" id="PS50294">
    <property type="entry name" value="WD_REPEATS_REGION"/>
    <property type="match status" value="4"/>
</dbReference>
<dbReference type="InterPro" id="IPR001680">
    <property type="entry name" value="WD40_rpt"/>
</dbReference>
<dbReference type="SUPFAM" id="SSF48452">
    <property type="entry name" value="TPR-like"/>
    <property type="match status" value="1"/>
</dbReference>
<dbReference type="InterPro" id="IPR036322">
    <property type="entry name" value="WD40_repeat_dom_sf"/>
</dbReference>
<dbReference type="AlphaFoldDB" id="A0A9D4TSG0"/>
<sequence length="587" mass="61256">MAAVSRGLPSADREGEDMQGGPQDPFASQGLTCTDAKRLGDAAFQHADFDRAVAAYSAALQAAAEDPHMRGILLLNRCLAKLRLGGQASSALADAQEACRMRPRWGKAHLRLAQTLETCGRPDAAAASYQRAAELDPELAQAVGKALAGLERKDSRRRCLVAMQGHQGPVYDADVHPQSVVIGSLPTQLVATAGADHTIRLWCTSTGCQLQALRAHQDRVTRLRWSPCGSLLASASLEGGTRLWHLHPSVLAASPCSTGTQLLAPEAVLQGDEAEGRTSCLAFSPDSSLLATGSSTGTVRLWATTGGEGGSHQKLGGHGSLVSSVCFSPCGTLLASASGDKACRVWSTSTGDCMADIAWDCGPVNFCSFVQYNDGGTARALLLTCHVDQQRQEGRVMMWDVLEQREGWVDGKLVGPAASIDNFRGKVTSLDTCCGCGELASLLAAACSDGSMRVVDLDAVAAVAPGNTAGAKAASAPLLEILLPDGVAVENGVMMPGWQSSTISQLAHDRNLVALSPDGGLLAAVGPDRRILVMEAEGVSQAQAALALVGHVGLVRVLRWLGCGQRLLSAGEDGVVRVWQAGRIDFA</sequence>
<feature type="repeat" description="TPR" evidence="2">
    <location>
        <begin position="106"/>
        <end position="139"/>
    </location>
</feature>
<feature type="repeat" description="WD" evidence="1">
    <location>
        <begin position="163"/>
        <end position="212"/>
    </location>
</feature>
<evidence type="ECO:0000313" key="5">
    <source>
        <dbReference type="Proteomes" id="UP001055712"/>
    </source>
</evidence>
<dbReference type="SMART" id="SM00028">
    <property type="entry name" value="TPR"/>
    <property type="match status" value="2"/>
</dbReference>
<feature type="repeat" description="WD" evidence="1">
    <location>
        <begin position="213"/>
        <end position="246"/>
    </location>
</feature>
<protein>
    <submittedName>
        <fullName evidence="4">Uncharacterized protein</fullName>
    </submittedName>
</protein>
<evidence type="ECO:0000256" key="1">
    <source>
        <dbReference type="PROSITE-ProRule" id="PRU00221"/>
    </source>
</evidence>
<dbReference type="InterPro" id="IPR019734">
    <property type="entry name" value="TPR_rpt"/>
</dbReference>